<dbReference type="SUPFAM" id="SSF48403">
    <property type="entry name" value="Ankyrin repeat"/>
    <property type="match status" value="1"/>
</dbReference>
<dbReference type="PANTHER" id="PTHR24171:SF8">
    <property type="entry name" value="BRCA1-ASSOCIATED RING DOMAIN PROTEIN 1"/>
    <property type="match status" value="1"/>
</dbReference>
<dbReference type="GO" id="GO:0070531">
    <property type="term" value="C:BRCA1-A complex"/>
    <property type="evidence" value="ECO:0007669"/>
    <property type="project" value="TreeGrafter"/>
</dbReference>
<dbReference type="Proteomes" id="UP001500889">
    <property type="component" value="Chromosome A"/>
</dbReference>
<sequence length="130" mass="14916">MPEERKIEDVVWSIKNGAHDEVESLFVNNNYDVNAELGMRCPIHYAADFGHLKLLQFFVRMGADVDRKDKYGITPLLAAIWEGHTSCVECLLRMGANRKLLTPNGETYMEVAEKEEIKKLLLHTKKDKKP</sequence>
<evidence type="ECO:0000256" key="2">
    <source>
        <dbReference type="ARBA" id="ARBA00023043"/>
    </source>
</evidence>
<dbReference type="GO" id="GO:0085020">
    <property type="term" value="P:protein K6-linked ubiquitination"/>
    <property type="evidence" value="ECO:0007669"/>
    <property type="project" value="TreeGrafter"/>
</dbReference>
<feature type="repeat" description="ANK" evidence="3">
    <location>
        <begin position="38"/>
        <end position="70"/>
    </location>
</feature>
<accession>A0AAU9FZL6</accession>
<dbReference type="AlphaFoldDB" id="A0AAU9FZL6"/>
<dbReference type="PROSITE" id="PS50088">
    <property type="entry name" value="ANK_REPEAT"/>
    <property type="match status" value="2"/>
</dbReference>
<dbReference type="Gene3D" id="1.25.40.20">
    <property type="entry name" value="Ankyrin repeat-containing domain"/>
    <property type="match status" value="1"/>
</dbReference>
<dbReference type="GO" id="GO:0004842">
    <property type="term" value="F:ubiquitin-protein transferase activity"/>
    <property type="evidence" value="ECO:0007669"/>
    <property type="project" value="TreeGrafter"/>
</dbReference>
<organism evidence="4 5">
    <name type="scientific">Drosophila madeirensis</name>
    <name type="common">Fruit fly</name>
    <dbReference type="NCBI Taxonomy" id="30013"/>
    <lineage>
        <taxon>Eukaryota</taxon>
        <taxon>Metazoa</taxon>
        <taxon>Ecdysozoa</taxon>
        <taxon>Arthropoda</taxon>
        <taxon>Hexapoda</taxon>
        <taxon>Insecta</taxon>
        <taxon>Pterygota</taxon>
        <taxon>Neoptera</taxon>
        <taxon>Endopterygota</taxon>
        <taxon>Diptera</taxon>
        <taxon>Brachycera</taxon>
        <taxon>Muscomorpha</taxon>
        <taxon>Ephydroidea</taxon>
        <taxon>Drosophilidae</taxon>
        <taxon>Drosophila</taxon>
        <taxon>Sophophora</taxon>
    </lineage>
</organism>
<keyword evidence="1" id="KW-0677">Repeat</keyword>
<feature type="repeat" description="ANK" evidence="3">
    <location>
        <begin position="71"/>
        <end position="103"/>
    </location>
</feature>
<keyword evidence="2 3" id="KW-0040">ANK repeat</keyword>
<keyword evidence="5" id="KW-1185">Reference proteome</keyword>
<dbReference type="GO" id="GO:0031436">
    <property type="term" value="C:BRCA1-BARD1 complex"/>
    <property type="evidence" value="ECO:0007669"/>
    <property type="project" value="TreeGrafter"/>
</dbReference>
<dbReference type="PANTHER" id="PTHR24171">
    <property type="entry name" value="ANKYRIN REPEAT DOMAIN-CONTAINING PROTEIN 39-RELATED"/>
    <property type="match status" value="1"/>
</dbReference>
<dbReference type="EMBL" id="AP029266">
    <property type="protein sequence ID" value="BFG01304.1"/>
    <property type="molecule type" value="Genomic_DNA"/>
</dbReference>
<evidence type="ECO:0000256" key="3">
    <source>
        <dbReference type="PROSITE-ProRule" id="PRU00023"/>
    </source>
</evidence>
<evidence type="ECO:0000313" key="4">
    <source>
        <dbReference type="EMBL" id="BFG01304.1"/>
    </source>
</evidence>
<evidence type="ECO:0000256" key="1">
    <source>
        <dbReference type="ARBA" id="ARBA00022737"/>
    </source>
</evidence>
<evidence type="ECO:0000313" key="5">
    <source>
        <dbReference type="Proteomes" id="UP001500889"/>
    </source>
</evidence>
<dbReference type="Pfam" id="PF13637">
    <property type="entry name" value="Ank_4"/>
    <property type="match status" value="1"/>
</dbReference>
<reference evidence="4 5" key="1">
    <citation type="submission" date="2024-02" db="EMBL/GenBank/DDBJ databases">
        <title>A chromosome-level genome assembly of Drosophila madeirensis, a fruit fly species endemic to Madeira island.</title>
        <authorList>
            <person name="Tomihara K."/>
            <person name="Llopart A."/>
            <person name="Yamamoto D."/>
        </authorList>
    </citation>
    <scope>NUCLEOTIDE SEQUENCE [LARGE SCALE GENOMIC DNA]</scope>
    <source>
        <strain evidence="4 5">RF1</strain>
    </source>
</reference>
<dbReference type="InterPro" id="IPR036770">
    <property type="entry name" value="Ankyrin_rpt-contain_sf"/>
</dbReference>
<gene>
    <name evidence="4" type="ORF">DMAD_01091</name>
</gene>
<dbReference type="PROSITE" id="PS50297">
    <property type="entry name" value="ANK_REP_REGION"/>
    <property type="match status" value="2"/>
</dbReference>
<dbReference type="InterPro" id="IPR002110">
    <property type="entry name" value="Ankyrin_rpt"/>
</dbReference>
<protein>
    <submittedName>
        <fullName evidence="4">Myotrophin</fullName>
    </submittedName>
</protein>
<dbReference type="SMART" id="SM00248">
    <property type="entry name" value="ANK"/>
    <property type="match status" value="2"/>
</dbReference>
<proteinExistence type="predicted"/>
<name>A0AAU9FZL6_DROMD</name>